<reference evidence="3" key="1">
    <citation type="submission" date="2021-01" db="EMBL/GenBank/DDBJ databases">
        <authorList>
            <person name="Corre E."/>
            <person name="Pelletier E."/>
            <person name="Niang G."/>
            <person name="Scheremetjew M."/>
            <person name="Finn R."/>
            <person name="Kale V."/>
            <person name="Holt S."/>
            <person name="Cochrane G."/>
            <person name="Meng A."/>
            <person name="Brown T."/>
            <person name="Cohen L."/>
        </authorList>
    </citation>
    <scope>NUCLEOTIDE SEQUENCE</scope>
    <source>
        <strain evidence="3">CCMP1661</strain>
    </source>
</reference>
<dbReference type="AlphaFoldDB" id="A0A7S2Y124"/>
<keyword evidence="1" id="KW-0970">Cilium biogenesis/degradation</keyword>
<evidence type="ECO:0008006" key="4">
    <source>
        <dbReference type="Google" id="ProtNLM"/>
    </source>
</evidence>
<feature type="compositionally biased region" description="Basic and acidic residues" evidence="2">
    <location>
        <begin position="26"/>
        <end position="42"/>
    </location>
</feature>
<accession>A0A7S2Y124</accession>
<gene>
    <name evidence="3" type="ORF">FJAP1339_LOCUS10851</name>
</gene>
<evidence type="ECO:0000256" key="1">
    <source>
        <dbReference type="ARBA" id="ARBA00022794"/>
    </source>
</evidence>
<dbReference type="InterPro" id="IPR029302">
    <property type="entry name" value="IFT43"/>
</dbReference>
<dbReference type="GO" id="GO:0030991">
    <property type="term" value="C:intraciliary transport particle A"/>
    <property type="evidence" value="ECO:0007669"/>
    <property type="project" value="InterPro"/>
</dbReference>
<dbReference type="EMBL" id="HBHR01021387">
    <property type="protein sequence ID" value="CAD9872732.1"/>
    <property type="molecule type" value="Transcribed_RNA"/>
</dbReference>
<dbReference type="GO" id="GO:0035721">
    <property type="term" value="P:intraciliary retrograde transport"/>
    <property type="evidence" value="ECO:0007669"/>
    <property type="project" value="TreeGrafter"/>
</dbReference>
<protein>
    <recommendedName>
        <fullName evidence="4">Intraflagellar transport protein 43</fullName>
    </recommendedName>
</protein>
<feature type="compositionally biased region" description="Polar residues" evidence="2">
    <location>
        <begin position="45"/>
        <end position="55"/>
    </location>
</feature>
<name>A0A7S2Y124_9STRA</name>
<organism evidence="3">
    <name type="scientific">Fibrocapsa japonica</name>
    <dbReference type="NCBI Taxonomy" id="94617"/>
    <lineage>
        <taxon>Eukaryota</taxon>
        <taxon>Sar</taxon>
        <taxon>Stramenopiles</taxon>
        <taxon>Ochrophyta</taxon>
        <taxon>Raphidophyceae</taxon>
        <taxon>Chattonellales</taxon>
        <taxon>Chattonellaceae</taxon>
        <taxon>Fibrocapsa</taxon>
    </lineage>
</organism>
<dbReference type="PANTHER" id="PTHR33724:SF1">
    <property type="entry name" value="INTRAFLAGELLAR TRANSPORT PROTEIN 43 HOMOLOG"/>
    <property type="match status" value="1"/>
</dbReference>
<dbReference type="GO" id="GO:0005929">
    <property type="term" value="C:cilium"/>
    <property type="evidence" value="ECO:0007669"/>
    <property type="project" value="TreeGrafter"/>
</dbReference>
<dbReference type="PANTHER" id="PTHR33724">
    <property type="entry name" value="INTRAFLAGELLAR TRANSPORT PROTEIN 43 HOMOLOG"/>
    <property type="match status" value="1"/>
</dbReference>
<feature type="region of interest" description="Disordered" evidence="2">
    <location>
        <begin position="1"/>
        <end position="84"/>
    </location>
</feature>
<evidence type="ECO:0000313" key="3">
    <source>
        <dbReference type="EMBL" id="CAD9872732.1"/>
    </source>
</evidence>
<evidence type="ECO:0000256" key="2">
    <source>
        <dbReference type="SAM" id="MobiDB-lite"/>
    </source>
</evidence>
<proteinExistence type="predicted"/>
<dbReference type="Pfam" id="PF15305">
    <property type="entry name" value="IFT43"/>
    <property type="match status" value="1"/>
</dbReference>
<sequence>MDGSKWTDENDGAEAKAPAPRRRRPRPGDDAAGGKDDGDDAAKPSVQQGWGSPNAKTEAGADSTSANNENDEAEKKNEGRRRARWDDEATELIIIPDMDEEAEEDITTKVAAAPRNTAKRVQSLRELEHDLKMTVTSSANGIDLSLLTAHLVPAQQLQEEDITWHFDALLQEVTQEFNAEAEKRPNQEKVPMPGGGAITRIAMAAGAGGGQPTLLGVAGGGIRMGNRDKKLAEAIMGGEDEAEEKPLDSDIEARLDAMLKAKK</sequence>